<dbReference type="Proteomes" id="UP000620596">
    <property type="component" value="Unassembled WGS sequence"/>
</dbReference>
<dbReference type="PANTHER" id="PTHR31793:SF27">
    <property type="entry name" value="NOVEL THIOESTERASE SUPERFAMILY DOMAIN AND SAPOSIN A-TYPE DOMAIN CONTAINING PROTEIN (0610012H03RIK)"/>
    <property type="match status" value="1"/>
</dbReference>
<dbReference type="CDD" id="cd00586">
    <property type="entry name" value="4HBT"/>
    <property type="match status" value="1"/>
</dbReference>
<dbReference type="Pfam" id="PF13279">
    <property type="entry name" value="4HBT_2"/>
    <property type="match status" value="1"/>
</dbReference>
<evidence type="ECO:0000256" key="1">
    <source>
        <dbReference type="ARBA" id="ARBA00005953"/>
    </source>
</evidence>
<comment type="caution">
    <text evidence="3">The sequence shown here is derived from an EMBL/GenBank/DDBJ whole genome shotgun (WGS) entry which is preliminary data.</text>
</comment>
<evidence type="ECO:0000313" key="4">
    <source>
        <dbReference type="Proteomes" id="UP000620596"/>
    </source>
</evidence>
<dbReference type="Gene3D" id="3.10.129.10">
    <property type="entry name" value="Hotdog Thioesterase"/>
    <property type="match status" value="1"/>
</dbReference>
<dbReference type="RefSeq" id="WP_188707586.1">
    <property type="nucleotide sequence ID" value="NZ_BMIG01000004.1"/>
</dbReference>
<keyword evidence="2" id="KW-0378">Hydrolase</keyword>
<reference evidence="3" key="1">
    <citation type="journal article" date="2014" name="Int. J. Syst. Evol. Microbiol.">
        <title>Complete genome sequence of Corynebacterium casei LMG S-19264T (=DSM 44701T), isolated from a smear-ripened cheese.</title>
        <authorList>
            <consortium name="US DOE Joint Genome Institute (JGI-PGF)"/>
            <person name="Walter F."/>
            <person name="Albersmeier A."/>
            <person name="Kalinowski J."/>
            <person name="Ruckert C."/>
        </authorList>
    </citation>
    <scope>NUCLEOTIDE SEQUENCE</scope>
    <source>
        <strain evidence="3">CGMCC 1.15322</strain>
    </source>
</reference>
<keyword evidence="4" id="KW-1185">Reference proteome</keyword>
<dbReference type="EMBL" id="BMIG01000004">
    <property type="protein sequence ID" value="GGA93650.1"/>
    <property type="molecule type" value="Genomic_DNA"/>
</dbReference>
<dbReference type="PANTHER" id="PTHR31793">
    <property type="entry name" value="4-HYDROXYBENZOYL-COA THIOESTERASE FAMILY MEMBER"/>
    <property type="match status" value="1"/>
</dbReference>
<organism evidence="3 4">
    <name type="scientific">Polaromonas eurypsychrophila</name>
    <dbReference type="NCBI Taxonomy" id="1614635"/>
    <lineage>
        <taxon>Bacteria</taxon>
        <taxon>Pseudomonadati</taxon>
        <taxon>Pseudomonadota</taxon>
        <taxon>Betaproteobacteria</taxon>
        <taxon>Burkholderiales</taxon>
        <taxon>Comamonadaceae</taxon>
        <taxon>Polaromonas</taxon>
    </lineage>
</organism>
<reference evidence="3" key="2">
    <citation type="submission" date="2020-09" db="EMBL/GenBank/DDBJ databases">
        <authorList>
            <person name="Sun Q."/>
            <person name="Zhou Y."/>
        </authorList>
    </citation>
    <scope>NUCLEOTIDE SEQUENCE</scope>
    <source>
        <strain evidence="3">CGMCC 1.15322</strain>
    </source>
</reference>
<evidence type="ECO:0000256" key="2">
    <source>
        <dbReference type="ARBA" id="ARBA00022801"/>
    </source>
</evidence>
<dbReference type="GO" id="GO:0047617">
    <property type="term" value="F:fatty acyl-CoA hydrolase activity"/>
    <property type="evidence" value="ECO:0007669"/>
    <property type="project" value="TreeGrafter"/>
</dbReference>
<comment type="similarity">
    <text evidence="1">Belongs to the 4-hydroxybenzoyl-CoA thioesterase family.</text>
</comment>
<dbReference type="InterPro" id="IPR050563">
    <property type="entry name" value="4-hydroxybenzoyl-CoA_TE"/>
</dbReference>
<sequence length="147" mass="16464">MKFSVRKQIRFHHCDPAGIVFYPQYFYLLHETQEDFLAHIGHPEYELIACGVGVPIVDLKTEFLGMCRYGDEIDISLGLSRIGNASIGMHYEIHSCSSPPDKGQVLKLIATTVVVCSEIPHGKVRPIPDGLRAALQPYLDITKEDKP</sequence>
<dbReference type="SUPFAM" id="SSF54637">
    <property type="entry name" value="Thioesterase/thiol ester dehydrase-isomerase"/>
    <property type="match status" value="1"/>
</dbReference>
<name>A0A916SFE0_9BURK</name>
<evidence type="ECO:0000313" key="3">
    <source>
        <dbReference type="EMBL" id="GGA93650.1"/>
    </source>
</evidence>
<proteinExistence type="inferred from homology"/>
<gene>
    <name evidence="3" type="ORF">GCM10011496_13370</name>
</gene>
<dbReference type="InterPro" id="IPR029069">
    <property type="entry name" value="HotDog_dom_sf"/>
</dbReference>
<protein>
    <submittedName>
        <fullName evidence="3">4-hydroxybenzoyl-CoA thioesterase</fullName>
    </submittedName>
</protein>
<dbReference type="AlphaFoldDB" id="A0A916SFE0"/>
<accession>A0A916SFE0</accession>